<feature type="transmembrane region" description="Helical" evidence="7">
    <location>
        <begin position="73"/>
        <end position="93"/>
    </location>
</feature>
<dbReference type="EMBL" id="JBHMBC010000043">
    <property type="protein sequence ID" value="MFB9822510.1"/>
    <property type="molecule type" value="Genomic_DNA"/>
</dbReference>
<feature type="transmembrane region" description="Helical" evidence="7">
    <location>
        <begin position="237"/>
        <end position="260"/>
    </location>
</feature>
<keyword evidence="5 7" id="KW-0472">Membrane</keyword>
<feature type="transmembrane region" description="Helical" evidence="7">
    <location>
        <begin position="195"/>
        <end position="216"/>
    </location>
</feature>
<evidence type="ECO:0000256" key="1">
    <source>
        <dbReference type="ARBA" id="ARBA00004651"/>
    </source>
</evidence>
<feature type="transmembrane region" description="Helical" evidence="7">
    <location>
        <begin position="162"/>
        <end position="183"/>
    </location>
</feature>
<accession>A0ABV5Y684</accession>
<reference evidence="9 10" key="1">
    <citation type="submission" date="2024-09" db="EMBL/GenBank/DDBJ databases">
        <authorList>
            <person name="Sun Q."/>
            <person name="Mori K."/>
        </authorList>
    </citation>
    <scope>NUCLEOTIDE SEQUENCE [LARGE SCALE GENOMIC DNA]</scope>
    <source>
        <strain evidence="9 10">JCM 1334</strain>
    </source>
</reference>
<comment type="subcellular location">
    <subcellularLocation>
        <location evidence="1">Cell membrane</location>
        <topology evidence="1">Multi-pass membrane protein</topology>
    </subcellularLocation>
</comment>
<keyword evidence="2" id="KW-1003">Cell membrane</keyword>
<dbReference type="Gene3D" id="1.20.1250.20">
    <property type="entry name" value="MFS general substrate transporter like domains"/>
    <property type="match status" value="2"/>
</dbReference>
<keyword evidence="4 7" id="KW-1133">Transmembrane helix</keyword>
<feature type="transmembrane region" description="Helical" evidence="7">
    <location>
        <begin position="134"/>
        <end position="155"/>
    </location>
</feature>
<comment type="caution">
    <text evidence="9">The sequence shown here is derived from an EMBL/GenBank/DDBJ whole genome shotgun (WGS) entry which is preliminary data.</text>
</comment>
<evidence type="ECO:0000259" key="8">
    <source>
        <dbReference type="PROSITE" id="PS50850"/>
    </source>
</evidence>
<gene>
    <name evidence="9" type="ORF">ACFFP1_23845</name>
</gene>
<feature type="compositionally biased region" description="Basic and acidic residues" evidence="6">
    <location>
        <begin position="432"/>
        <end position="442"/>
    </location>
</feature>
<feature type="transmembrane region" description="Helical" evidence="7">
    <location>
        <begin position="272"/>
        <end position="291"/>
    </location>
</feature>
<evidence type="ECO:0000256" key="5">
    <source>
        <dbReference type="ARBA" id="ARBA00023136"/>
    </source>
</evidence>
<dbReference type="RefSeq" id="WP_234753888.1">
    <property type="nucleotide sequence ID" value="NZ_BAAAWN010000001.1"/>
</dbReference>
<dbReference type="Pfam" id="PF07690">
    <property type="entry name" value="MFS_1"/>
    <property type="match status" value="1"/>
</dbReference>
<feature type="transmembrane region" description="Helical" evidence="7">
    <location>
        <begin position="40"/>
        <end position="61"/>
    </location>
</feature>
<evidence type="ECO:0000313" key="9">
    <source>
        <dbReference type="EMBL" id="MFB9822510.1"/>
    </source>
</evidence>
<feature type="region of interest" description="Disordered" evidence="6">
    <location>
        <begin position="422"/>
        <end position="442"/>
    </location>
</feature>
<dbReference type="InterPro" id="IPR036259">
    <property type="entry name" value="MFS_trans_sf"/>
</dbReference>
<dbReference type="InterPro" id="IPR020846">
    <property type="entry name" value="MFS_dom"/>
</dbReference>
<organism evidence="9 10">
    <name type="scientific">Arthrobacter ramosus</name>
    <dbReference type="NCBI Taxonomy" id="1672"/>
    <lineage>
        <taxon>Bacteria</taxon>
        <taxon>Bacillati</taxon>
        <taxon>Actinomycetota</taxon>
        <taxon>Actinomycetes</taxon>
        <taxon>Micrococcales</taxon>
        <taxon>Micrococcaceae</taxon>
        <taxon>Arthrobacter</taxon>
    </lineage>
</organism>
<evidence type="ECO:0000256" key="3">
    <source>
        <dbReference type="ARBA" id="ARBA00022692"/>
    </source>
</evidence>
<evidence type="ECO:0000313" key="10">
    <source>
        <dbReference type="Proteomes" id="UP001589702"/>
    </source>
</evidence>
<name>A0ABV5Y684_ARTRM</name>
<evidence type="ECO:0000256" key="6">
    <source>
        <dbReference type="SAM" id="MobiDB-lite"/>
    </source>
</evidence>
<feature type="domain" description="Major facilitator superfamily (MFS) profile" evidence="8">
    <location>
        <begin position="39"/>
        <end position="415"/>
    </location>
</feature>
<keyword evidence="10" id="KW-1185">Reference proteome</keyword>
<dbReference type="InterPro" id="IPR011701">
    <property type="entry name" value="MFS"/>
</dbReference>
<dbReference type="PROSITE" id="PS50850">
    <property type="entry name" value="MFS"/>
    <property type="match status" value="1"/>
</dbReference>
<evidence type="ECO:0000256" key="2">
    <source>
        <dbReference type="ARBA" id="ARBA00022475"/>
    </source>
</evidence>
<dbReference type="PANTHER" id="PTHR43124">
    <property type="entry name" value="PURINE EFFLUX PUMP PBUE"/>
    <property type="match status" value="1"/>
</dbReference>
<dbReference type="CDD" id="cd17324">
    <property type="entry name" value="MFS_NepI_like"/>
    <property type="match status" value="1"/>
</dbReference>
<dbReference type="PANTHER" id="PTHR43124:SF3">
    <property type="entry name" value="CHLORAMPHENICOL EFFLUX PUMP RV0191"/>
    <property type="match status" value="1"/>
</dbReference>
<feature type="transmembrane region" description="Helical" evidence="7">
    <location>
        <begin position="366"/>
        <end position="387"/>
    </location>
</feature>
<evidence type="ECO:0000256" key="4">
    <source>
        <dbReference type="ARBA" id="ARBA00022989"/>
    </source>
</evidence>
<dbReference type="SUPFAM" id="SSF103473">
    <property type="entry name" value="MFS general substrate transporter"/>
    <property type="match status" value="1"/>
</dbReference>
<proteinExistence type="predicted"/>
<feature type="transmembrane region" description="Helical" evidence="7">
    <location>
        <begin position="328"/>
        <end position="345"/>
    </location>
</feature>
<dbReference type="InterPro" id="IPR050189">
    <property type="entry name" value="MFS_Efflux_Transporters"/>
</dbReference>
<feature type="transmembrane region" description="Helical" evidence="7">
    <location>
        <begin position="393"/>
        <end position="414"/>
    </location>
</feature>
<feature type="transmembrane region" description="Helical" evidence="7">
    <location>
        <begin position="105"/>
        <end position="122"/>
    </location>
</feature>
<feature type="transmembrane region" description="Helical" evidence="7">
    <location>
        <begin position="303"/>
        <end position="322"/>
    </location>
</feature>
<evidence type="ECO:0000256" key="7">
    <source>
        <dbReference type="SAM" id="Phobius"/>
    </source>
</evidence>
<protein>
    <submittedName>
        <fullName evidence="9">MFS transporter</fullName>
    </submittedName>
</protein>
<keyword evidence="3 7" id="KW-0812">Transmembrane</keyword>
<dbReference type="Proteomes" id="UP001589702">
    <property type="component" value="Unassembled WGS sequence"/>
</dbReference>
<sequence length="442" mass="44931">MAYATIYAASATNILRFSATHFQSHGNPSPQRSNNMPAGLIALALGGFGIGLTEFVIMGLLPEIATDFGVSEAAAGWFITGYALSVVVGALLVTAAVTRLPRKPVLIGLLVLFIAGNFLSAVADSYPAMLFGRIVAALCHGAFFGIGSVVAAGLVPAHKKAGAIAIMFTGLTAANVLGVPFGTFLGQNLGWRSTFWAITIIGVVALVGIALMVPRTKEGAVASSLRSELGAFKSTQVWLSIIVTILGFGGMFGAFTYIAFTLTDVSGFDPHAVPWLLVLFGAGLFVGNIAGGKAADKSIDKTLVVILAGLVLVLVFFALTAASPVATLFSLALMGGFGFATVPGLQMRVMHFATTAPTLASGANIGAFNLGNALGAWLGGVTITMGLGYTSPIWAGAAITVAALIVMIAAAAAARRGGAAQSASAPEAAPDVVREPEESPVA</sequence>